<dbReference type="SUPFAM" id="SSF90123">
    <property type="entry name" value="ABC transporter transmembrane region"/>
    <property type="match status" value="4"/>
</dbReference>
<dbReference type="GO" id="GO:0140359">
    <property type="term" value="F:ABC-type transporter activity"/>
    <property type="evidence" value="ECO:0007669"/>
    <property type="project" value="InterPro"/>
</dbReference>
<dbReference type="GO" id="GO:0016020">
    <property type="term" value="C:membrane"/>
    <property type="evidence" value="ECO:0007669"/>
    <property type="project" value="UniProtKB-SubCell"/>
</dbReference>
<evidence type="ECO:0000256" key="6">
    <source>
        <dbReference type="ARBA" id="ARBA00022840"/>
    </source>
</evidence>
<dbReference type="Proteomes" id="UP000475862">
    <property type="component" value="Unassembled WGS sequence"/>
</dbReference>
<keyword evidence="5" id="KW-0547">Nucleotide-binding</keyword>
<reference evidence="12 13" key="1">
    <citation type="submission" date="2019-08" db="EMBL/GenBank/DDBJ databases">
        <title>The genome of the soybean aphid Biotype 1, its phylome, world population structure and adaptation to the North American continent.</title>
        <authorList>
            <person name="Giordano R."/>
            <person name="Donthu R.K."/>
            <person name="Hernandez A.G."/>
            <person name="Wright C.L."/>
            <person name="Zimin A.V."/>
        </authorList>
    </citation>
    <scope>NUCLEOTIDE SEQUENCE [LARGE SCALE GENOMIC DNA]</scope>
    <source>
        <tissue evidence="12">Whole aphids</tissue>
    </source>
</reference>
<dbReference type="PROSITE" id="PS00211">
    <property type="entry name" value="ABC_TRANSPORTER_1"/>
    <property type="match status" value="6"/>
</dbReference>
<feature type="transmembrane region" description="Helical" evidence="9">
    <location>
        <begin position="2343"/>
        <end position="2362"/>
    </location>
</feature>
<dbReference type="InterPro" id="IPR017871">
    <property type="entry name" value="ABC_transporter-like_CS"/>
</dbReference>
<keyword evidence="13" id="KW-1185">Reference proteome</keyword>
<keyword evidence="6" id="KW-0067">ATP-binding</keyword>
<feature type="transmembrane region" description="Helical" evidence="9">
    <location>
        <begin position="1207"/>
        <end position="1228"/>
    </location>
</feature>
<evidence type="ECO:0000256" key="8">
    <source>
        <dbReference type="ARBA" id="ARBA00023136"/>
    </source>
</evidence>
<feature type="transmembrane region" description="Helical" evidence="9">
    <location>
        <begin position="170"/>
        <end position="194"/>
    </location>
</feature>
<feature type="transmembrane region" description="Helical" evidence="9">
    <location>
        <begin position="2989"/>
        <end position="3009"/>
    </location>
</feature>
<feature type="transmembrane region" description="Helical" evidence="9">
    <location>
        <begin position="273"/>
        <end position="291"/>
    </location>
</feature>
<dbReference type="SUPFAM" id="SSF52540">
    <property type="entry name" value="P-loop containing nucleoside triphosphate hydrolases"/>
    <property type="match status" value="6"/>
</dbReference>
<keyword evidence="7 9" id="KW-1133">Transmembrane helix</keyword>
<dbReference type="CDD" id="cd03244">
    <property type="entry name" value="ABCC_MRP_domain2"/>
    <property type="match status" value="3"/>
</dbReference>
<feature type="domain" description="ABC transmembrane type-1" evidence="11">
    <location>
        <begin position="2892"/>
        <end position="3143"/>
    </location>
</feature>
<keyword evidence="8 9" id="KW-0472">Membrane</keyword>
<dbReference type="GO" id="GO:0005524">
    <property type="term" value="F:ATP binding"/>
    <property type="evidence" value="ECO:0007669"/>
    <property type="project" value="UniProtKB-KW"/>
</dbReference>
<keyword evidence="4" id="KW-0677">Repeat</keyword>
<feature type="transmembrane region" description="Helical" evidence="9">
    <location>
        <begin position="367"/>
        <end position="385"/>
    </location>
</feature>
<feature type="transmembrane region" description="Helical" evidence="9">
    <location>
        <begin position="248"/>
        <end position="267"/>
    </location>
</feature>
<keyword evidence="2" id="KW-0813">Transport</keyword>
<feature type="transmembrane region" description="Helical" evidence="9">
    <location>
        <begin position="2198"/>
        <end position="2222"/>
    </location>
</feature>
<feature type="transmembrane region" description="Helical" evidence="9">
    <location>
        <begin position="2316"/>
        <end position="2337"/>
    </location>
</feature>
<dbReference type="InterPro" id="IPR003593">
    <property type="entry name" value="AAA+_ATPase"/>
</dbReference>
<dbReference type="InterPro" id="IPR036640">
    <property type="entry name" value="ABC1_TM_sf"/>
</dbReference>
<dbReference type="FunFam" id="3.40.50.300:FF:000973">
    <property type="entry name" value="Multidrug resistance-associated protein 4"/>
    <property type="match status" value="1"/>
</dbReference>
<sequence length="3439" mass="388653">MNLEEKLISIKINSHLSNDKWVLPRCILGIDWVTIKIDADKKIERPQHPRNNANIFEIISYSWLLNLFKTGRKRDLEENDLYITLSDHTSSLLGNELEKKWELELASAFKLKRKPSLMRALIRMSATEYMFYGFLLSVDKLILKMSQPLFIGGVLAYFNPNETEKADLGYAYMCAFGLVFSMFTSMVLQNVTLIEILHCGMKMRIACCSMIFRKSLCLSNTAIGKTTVGQVINLLSNDVNRFDRAATFLHYLWIGPLQSIVVTYFLWQEIGVSSLLSIIIMILIIPFQGWLSKKLSKARLKTAKKTDERIRLMNEIISGIKVIKMYTWENFFSKLVVYIRKKEIEHVKISAYIRDTLTSLAIIQTRFQLFISILSYVLLGNYISVQKIFVITTYYSILMPTMTFFFCQGLGQISELQVSIRRIQDFLLHEEKDDKHIPIQSISDKQTVTSYNELIMYPNKKNADKKNNIELLNTFCVDISKATAKWIDNQTSNALENISLTIKSGNLVAIVGTVGAGKSSLIQAILQELPLSKGSIHVRGVISYASQEPWIFAGSVQQNIVFNSPMDKDRYNQVVQMCKLKSDFEQFPYGDRTIVGERGATLSGGQRVRINLARALYKQADIYLLDDPISAVDPNVGKHLFEKCIKGFLKEKTCILVTHQMQCLTGVDQIVVMENAKILAKGTYEELCAFNIDLTNYIQAFELPNDKDINNDENAEQKFTFKRHTSVTSISSSGKSNHSEDLVEPTGIIETRSSGNISFAVYLSYLLAGGKKVNLEEHVFQNKGNASTLTFHDSLKWTEPFGTTFGGNVGLAISQTCGLAGLVQFGMRQTAELENHMTSVERVLEYTNASQESSVVSSTEKLNSLKWPSNGSISFEKFYLRYGPKLSYAINNLNFTIEPMQKVGIVGRTGAGKSSLISALFRLACNEGKIIIDGIEIHELELSDLRSKISIIPQEPLLFSGTMRANLDPFNEYSDHILLNALDEVELKDVVENLKDGLYSKMSEGGSNFSVGQRQLICLARAIIQNNKILMLDEATANVDPHTDALIQKTIRNKFQTSTVLTIAHRLNTVIDSDKILVMDKGTMVEFDHPYTLLQNQEGTFYKMVEQMGSDTADLLYRLATEVKKKMDSNYKFHRSKHPRANANILEIITFGWMLDIFKISCKRDLEITDMYVPLNEHLSSTLGNDLEKKWGLELALAKNGKRKPSLLKVLIISYGTKIMFCGLTLVISEIINFVSFDTNRYGSLWDEDADCLLFSNIQKVWLGKKISEFRLKTANRTDHRVHLMNEIIAGIQVIKMYTWEKPFEMEMQQIRGSSYIRAVFLSLMVFVVAAYYNILRVSLTIFFPHAITQTAELLMTIKRIENFLSYEEKNSEAVNHSKLENIPNNGSEKPIINPVSITTNNDNGTLQSNNLRINISNVTAKWIQDEIENTLRRINVTVKTGQLVAVIGPVGAGKSSLMQAILRELPLSEGRISVHGVIKVCALKSDFEQFSYGDKTIVGERGVTLSGGQRARINLARAIYKQADIYLLDDTLSAVDTHVGSHLFEKCIKGFLKEKTVILVTHQLQYLTSVDKIVVMENASILSEGTYEELQTSNLDFAKLLHSSEEIISVTDDTLNANNKIDQNLIFDRRVSEASVTPSIDERRILNRFSKDMGTVDELVPMALIDCIHNGLMVLGILVVIGIVNVYMIIAAIVLIFVFYKVMICYLSLSRSIKRLDGTTRSPVFTHLNATLQGLTTIRAFKAEQILTREFDSHQDLHSSVWYLFITASRGFGLWLDIICLVYVSAVTFSFVTIGNDVFGGNVGLAISQAFALQGTLQWGLRQAAELENNMTAVERVLEYTNVTQEDALESKEKKQFPKWPSKGQIIFKNFYLRYGPDPIGIVGRTGAGKSSLISALYRLAYNEGKIIIDGIDIHELGLNELRSNLSIIPQKPVLFSGTMRKNLDPFNEYSDHVLWNALDEVELKNVIEDLPDALNTKMYENGSNFSVGQRQLVCLARAIIRNNKILILDEATANIDPKTDAMIQKTIRIKFRTCTVLTIAHRLNTVIDSDKVLVMDAGTMVEFDHPHNLLKNKKGVFYKMVEQTGPDTTDLLHRLAAESSTLNMDSGNKQKLPSHPRASANILEILTFGWIYILFKTGNKRDLEVNDLYTTLNDHLSSSLGNELEEKWKIELANANKVNRPPSLIKALIRTFGLKFMLYGFLQLIVELVLRMFQPLFIGGLLSYFNPNNLSNNTHKIDYAYMYATFLSLNMLVTLVMYHAIQIEILHSGMKMRIACCSIIFKKALRLSKTALGETTAGQVVNLLSNDVNRFDSVVIFLNYLWIGPLQTLLITYFLWQEIGVSSIVGVATLLLVIPLQCWIGKKISEYRLNTANRTDERVRIQVIKMYTWEKPFASFVEYARRKEINEIKGSSYCRAVMLSFSSFHTKVALVFSIFSYVLLGNYISAQQVFVITSYYNLLRTTMTSFFPLGLSVVAETLISIKRLQTFLLYEEKQDQTVYHSKSDNTNANGDRKVIYTNDNLAPVDIKSNDNEVPQLNNIGIVVTNATAKWLDSQTENSLENINLNVIPGRLVGVIGPVGSGKSSLLQAILRELPLFKGKITVNGVVSYASQEPWLFAGSVKQNILFGSAMDHERYEKVIQVCALKIDLKQFPYGDKTIVGERGVSLSGGQRARINLARAIYKQADIYLLDDPLSAVDTHVGRHLFRKCIKGYLRDKTCILITHQIQYLSSVDQIILMDKGNVLIEGSYDELQKSDLDFTKMLRSPEETTIVSHNESIKNNTNTNNHRIGYNRQVSIQSVTSSIEEFQFNEVQEQPVEISENRTSGSVLKSVYSSYFFASGNSCKIFFFFIICILTQVLVSKERVFYRMRTASDTDEPKFLWWSISRDTCFIVFIVLTLIMIVAIIIRSFSFVSVCMKSSMILHNKMFTAITRATMYFFNTNQSGRILNRFSKDMGAIDELLPVTLMDCLQIGLVLITIVIVIGIINFYLMVPTFIIAIIFYKFRVFYLSTSRSIKRLEGVTRSPVFTHLNASLQGLTTIRAYGAEKLLCDEFDNHQVCDEYSNIFFSDLHSSAWYIFISSSRAFGLWLDIICFIYIVIVTFSFLIIGNTTYGGNIGLAITQAIGLTGMFQWGMRQSAELENQMTSVERVVEYTNAPQEDALESSPEKKPSAKWPMHGKITFQHFYLRYSIDSPFVIKNLNINIEAMEKVGIVGRTGAGKSSLIGALFRLAINEGNIIIDDVEIHDIGLHDLRSKLSIIPQEPILFSGTMRTNLDPFNEYPDHVLWNALDEVELRHIVEKLPNGLNSKMSEGGSNFSVGQRQLVCLARAIVRNNKILVMDEATANVDPQTDAFIQNTIRNKFRMCTVLTIAHRLNTVLVMDAGTMVEFDHPYNLLKDKNGFFYKMVEQTGPANVKLLHNIASESYNSMILTKEHLIKS</sequence>
<dbReference type="InterPro" id="IPR027417">
    <property type="entry name" value="P-loop_NTPase"/>
</dbReference>
<dbReference type="InterPro" id="IPR003439">
    <property type="entry name" value="ABC_transporter-like_ATP-bd"/>
</dbReference>
<dbReference type="PROSITE" id="PS50893">
    <property type="entry name" value="ABC_TRANSPORTER_2"/>
    <property type="match status" value="6"/>
</dbReference>
<dbReference type="PANTHER" id="PTHR24223:SF448">
    <property type="entry name" value="FI20146P1-RELATED"/>
    <property type="match status" value="1"/>
</dbReference>
<feature type="domain" description="ABC transporter" evidence="10">
    <location>
        <begin position="3181"/>
        <end position="3408"/>
    </location>
</feature>
<dbReference type="InterPro" id="IPR050173">
    <property type="entry name" value="ABC_transporter_C-like"/>
</dbReference>
<feature type="domain" description="ABC transporter" evidence="10">
    <location>
        <begin position="2543"/>
        <end position="2766"/>
    </location>
</feature>
<evidence type="ECO:0000256" key="7">
    <source>
        <dbReference type="ARBA" id="ARBA00022989"/>
    </source>
</evidence>
<organism evidence="12 13">
    <name type="scientific">Aphis glycines</name>
    <name type="common">Soybean aphid</name>
    <dbReference type="NCBI Taxonomy" id="307491"/>
    <lineage>
        <taxon>Eukaryota</taxon>
        <taxon>Metazoa</taxon>
        <taxon>Ecdysozoa</taxon>
        <taxon>Arthropoda</taxon>
        <taxon>Hexapoda</taxon>
        <taxon>Insecta</taxon>
        <taxon>Pterygota</taxon>
        <taxon>Neoptera</taxon>
        <taxon>Paraneoptera</taxon>
        <taxon>Hemiptera</taxon>
        <taxon>Sternorrhyncha</taxon>
        <taxon>Aphidomorpha</taxon>
        <taxon>Aphidoidea</taxon>
        <taxon>Aphididae</taxon>
        <taxon>Aphidini</taxon>
        <taxon>Aphis</taxon>
        <taxon>Aphis</taxon>
    </lineage>
</organism>
<evidence type="ECO:0000256" key="1">
    <source>
        <dbReference type="ARBA" id="ARBA00004141"/>
    </source>
</evidence>
<feature type="domain" description="ABC transmembrane type-1" evidence="11">
    <location>
        <begin position="2206"/>
        <end position="2477"/>
    </location>
</feature>
<evidence type="ECO:0000256" key="3">
    <source>
        <dbReference type="ARBA" id="ARBA00022692"/>
    </source>
</evidence>
<feature type="domain" description="ABC transporter" evidence="10">
    <location>
        <begin position="474"/>
        <end position="700"/>
    </location>
</feature>
<evidence type="ECO:0000313" key="12">
    <source>
        <dbReference type="EMBL" id="KAE9538060.1"/>
    </source>
</evidence>
<dbReference type="OrthoDB" id="6500128at2759"/>
<feature type="transmembrane region" description="Helical" evidence="9">
    <location>
        <begin position="2242"/>
        <end position="2263"/>
    </location>
</feature>
<dbReference type="PROSITE" id="PS50929">
    <property type="entry name" value="ABC_TM1F"/>
    <property type="match status" value="4"/>
</dbReference>
<dbReference type="NCBIfam" id="NF010167">
    <property type="entry name" value="PRK13648.1"/>
    <property type="match status" value="8"/>
</dbReference>
<accession>A0A6G0TTI2</accession>
<feature type="transmembrane region" description="Helical" evidence="9">
    <location>
        <begin position="1773"/>
        <end position="1793"/>
    </location>
</feature>
<comment type="subcellular location">
    <subcellularLocation>
        <location evidence="1">Membrane</location>
        <topology evidence="1">Multi-pass membrane protein</topology>
    </subcellularLocation>
</comment>
<dbReference type="Gene3D" id="3.40.50.300">
    <property type="entry name" value="P-loop containing nucleotide triphosphate hydrolases"/>
    <property type="match status" value="7"/>
</dbReference>
<dbReference type="Pfam" id="PF00005">
    <property type="entry name" value="ABC_tran"/>
    <property type="match status" value="7"/>
</dbReference>
<evidence type="ECO:0000313" key="13">
    <source>
        <dbReference type="Proteomes" id="UP000475862"/>
    </source>
</evidence>
<dbReference type="EMBL" id="VYZN01000017">
    <property type="protein sequence ID" value="KAE9538060.1"/>
    <property type="molecule type" value="Genomic_DNA"/>
</dbReference>
<dbReference type="CDD" id="cd03250">
    <property type="entry name" value="ABCC_MRP_domain1"/>
    <property type="match status" value="3"/>
</dbReference>
<name>A0A6G0TTI2_APHGL</name>
<evidence type="ECO:0000256" key="5">
    <source>
        <dbReference type="ARBA" id="ARBA00022741"/>
    </source>
</evidence>
<dbReference type="Gene3D" id="1.20.1560.10">
    <property type="entry name" value="ABC transporter type 1, transmembrane domain"/>
    <property type="match status" value="5"/>
</dbReference>
<evidence type="ECO:0008006" key="14">
    <source>
        <dbReference type="Google" id="ProtNLM"/>
    </source>
</evidence>
<proteinExistence type="predicted"/>
<comment type="caution">
    <text evidence="12">The sequence shown here is derived from an EMBL/GenBank/DDBJ whole genome shotgun (WGS) entry which is preliminary data.</text>
</comment>
<dbReference type="FunFam" id="3.40.50.300:FF:000482">
    <property type="entry name" value="Multidrug resistance-associated protein member 4"/>
    <property type="match status" value="1"/>
</dbReference>
<feature type="transmembrane region" description="Helical" evidence="9">
    <location>
        <begin position="1316"/>
        <end position="1336"/>
    </location>
</feature>
<feature type="transmembrane region" description="Helical" evidence="9">
    <location>
        <begin position="1688"/>
        <end position="1710"/>
    </location>
</feature>
<evidence type="ECO:0000259" key="11">
    <source>
        <dbReference type="PROSITE" id="PS50929"/>
    </source>
</evidence>
<dbReference type="GO" id="GO:0016887">
    <property type="term" value="F:ATP hydrolysis activity"/>
    <property type="evidence" value="ECO:0007669"/>
    <property type="project" value="InterPro"/>
</dbReference>
<dbReference type="FunFam" id="1.20.1560.10:FF:000014">
    <property type="entry name" value="Multidrug resistance-associated protein member 4"/>
    <property type="match status" value="2"/>
</dbReference>
<feature type="domain" description="ABC transporter" evidence="10">
    <location>
        <begin position="1414"/>
        <end position="1604"/>
    </location>
</feature>
<feature type="domain" description="ABC transmembrane type-1" evidence="11">
    <location>
        <begin position="142"/>
        <end position="406"/>
    </location>
</feature>
<dbReference type="SMART" id="SM00382">
    <property type="entry name" value="AAA"/>
    <property type="match status" value="6"/>
</dbReference>
<evidence type="ECO:0000256" key="9">
    <source>
        <dbReference type="SAM" id="Phobius"/>
    </source>
</evidence>
<dbReference type="FunFam" id="3.40.50.300:FF:000163">
    <property type="entry name" value="Multidrug resistance-associated protein member 4"/>
    <property type="match status" value="3"/>
</dbReference>
<feature type="transmembrane region" description="Helical" evidence="9">
    <location>
        <begin position="2430"/>
        <end position="2448"/>
    </location>
</feature>
<dbReference type="PANTHER" id="PTHR24223">
    <property type="entry name" value="ATP-BINDING CASSETTE SUB-FAMILY C"/>
    <property type="match status" value="1"/>
</dbReference>
<feature type="transmembrane region" description="Helical" evidence="9">
    <location>
        <begin position="2890"/>
        <end position="2911"/>
    </location>
</feature>
<protein>
    <recommendedName>
        <fullName evidence="14">Multidrug resistance-associated protein lethal(2)03659</fullName>
    </recommendedName>
</protein>
<feature type="domain" description="ABC transporter" evidence="10">
    <location>
        <begin position="1839"/>
        <end position="2084"/>
    </location>
</feature>
<keyword evidence="3 9" id="KW-0812">Transmembrane</keyword>
<evidence type="ECO:0000256" key="4">
    <source>
        <dbReference type="ARBA" id="ARBA00022737"/>
    </source>
</evidence>
<dbReference type="Pfam" id="PF00664">
    <property type="entry name" value="ABC_membrane"/>
    <property type="match status" value="4"/>
</dbReference>
<feature type="transmembrane region" description="Helical" evidence="9">
    <location>
        <begin position="2837"/>
        <end position="2861"/>
    </location>
</feature>
<feature type="transmembrane region" description="Helical" evidence="9">
    <location>
        <begin position="3088"/>
        <end position="3108"/>
    </location>
</feature>
<gene>
    <name evidence="12" type="ORF">AGLY_006032</name>
</gene>
<feature type="domain" description="ABC transmembrane type-1" evidence="11">
    <location>
        <begin position="1645"/>
        <end position="1830"/>
    </location>
</feature>
<feature type="domain" description="ABC transporter" evidence="10">
    <location>
        <begin position="873"/>
        <end position="1106"/>
    </location>
</feature>
<evidence type="ECO:0000256" key="2">
    <source>
        <dbReference type="ARBA" id="ARBA00022448"/>
    </source>
</evidence>
<evidence type="ECO:0000259" key="10">
    <source>
        <dbReference type="PROSITE" id="PS50893"/>
    </source>
</evidence>
<dbReference type="InterPro" id="IPR011527">
    <property type="entry name" value="ABC1_TM_dom"/>
</dbReference>
<dbReference type="FunFam" id="1.20.1560.10:FF:000026">
    <property type="entry name" value="Multidrug resistance-associated protein lethal(2)03659"/>
    <property type="match status" value="2"/>
</dbReference>